<evidence type="ECO:0000313" key="3">
    <source>
        <dbReference type="Proteomes" id="UP000184357"/>
    </source>
</evidence>
<evidence type="ECO:0000313" key="2">
    <source>
        <dbReference type="EMBL" id="SHG49712.1"/>
    </source>
</evidence>
<evidence type="ECO:0000256" key="1">
    <source>
        <dbReference type="SAM" id="MobiDB-lite"/>
    </source>
</evidence>
<dbReference type="Proteomes" id="UP000184357">
    <property type="component" value="Unassembled WGS sequence"/>
</dbReference>
<dbReference type="AlphaFoldDB" id="A0A1M5KA90"/>
<organism evidence="2 3">
    <name type="scientific">Halobaculum gomorrense</name>
    <dbReference type="NCBI Taxonomy" id="43928"/>
    <lineage>
        <taxon>Archaea</taxon>
        <taxon>Methanobacteriati</taxon>
        <taxon>Methanobacteriota</taxon>
        <taxon>Stenosarchaea group</taxon>
        <taxon>Halobacteria</taxon>
        <taxon>Halobacteriales</taxon>
        <taxon>Haloferacaceae</taxon>
        <taxon>Halobaculum</taxon>
    </lineage>
</organism>
<name>A0A1M5KA90_9EURY</name>
<gene>
    <name evidence="2" type="ORF">SAMN05443636_0433</name>
</gene>
<accession>A0A1M5KA90</accession>
<dbReference type="PROSITE" id="PS51257">
    <property type="entry name" value="PROKAR_LIPOPROTEIN"/>
    <property type="match status" value="1"/>
</dbReference>
<protein>
    <submittedName>
        <fullName evidence="2">Uncharacterized protein</fullName>
    </submittedName>
</protein>
<sequence>MHRRRVLEGMVPAGVTLLAGCTGDRGTAGESGTDEVPTESSTPAPDEGGDRPRITARSFTRTGDAGEPGEAASVAFDDEAVTVWGIISGRNSCMQASLGAIEYAPDTDELRVRVETIREGGGVCTQQIVYRGYEAVAEFAGGLPTAVVVEYESMGDVRTVTAVTR</sequence>
<dbReference type="RefSeq" id="WP_143165341.1">
    <property type="nucleotide sequence ID" value="NZ_FQWV01000001.1"/>
</dbReference>
<proteinExistence type="predicted"/>
<keyword evidence="3" id="KW-1185">Reference proteome</keyword>
<feature type="region of interest" description="Disordered" evidence="1">
    <location>
        <begin position="20"/>
        <end position="70"/>
    </location>
</feature>
<dbReference type="OrthoDB" id="313543at2157"/>
<dbReference type="EMBL" id="FQWV01000001">
    <property type="protein sequence ID" value="SHG49712.1"/>
    <property type="molecule type" value="Genomic_DNA"/>
</dbReference>
<reference evidence="2 3" key="1">
    <citation type="submission" date="2016-11" db="EMBL/GenBank/DDBJ databases">
        <authorList>
            <person name="Jaros S."/>
            <person name="Januszkiewicz K."/>
            <person name="Wedrychowicz H."/>
        </authorList>
    </citation>
    <scope>NUCLEOTIDE SEQUENCE [LARGE SCALE GENOMIC DNA]</scope>
    <source>
        <strain evidence="2 3">DSM 9297</strain>
    </source>
</reference>